<keyword evidence="4" id="KW-1133">Transmembrane helix</keyword>
<proteinExistence type="inferred from homology"/>
<dbReference type="GO" id="GO:0005634">
    <property type="term" value="C:nucleus"/>
    <property type="evidence" value="ECO:0007669"/>
    <property type="project" value="UniProtKB-SubCell"/>
</dbReference>
<name>A0A9Q1A8A4_9ROSI</name>
<keyword evidence="6" id="KW-1185">Reference proteome</keyword>
<comment type="similarity">
    <text evidence="2">Belongs to the AMY1 family.</text>
</comment>
<accession>A0A9Q1A8A4</accession>
<protein>
    <submittedName>
        <fullName evidence="5">C-MYC-BINDING PROTEIN</fullName>
    </submittedName>
</protein>
<evidence type="ECO:0000256" key="3">
    <source>
        <dbReference type="ARBA" id="ARBA00023242"/>
    </source>
</evidence>
<reference evidence="5" key="1">
    <citation type="submission" date="2022-11" db="EMBL/GenBank/DDBJ databases">
        <authorList>
            <person name="Hyden B.L."/>
            <person name="Feng K."/>
            <person name="Yates T."/>
            <person name="Jawdy S."/>
            <person name="Smart L.B."/>
            <person name="Muchero W."/>
        </authorList>
    </citation>
    <scope>NUCLEOTIDE SEQUENCE</scope>
    <source>
        <tissue evidence="5">Shoot tip</tissue>
    </source>
</reference>
<keyword evidence="4" id="KW-0812">Transmembrane</keyword>
<dbReference type="EMBL" id="JAPFFM010000005">
    <property type="protein sequence ID" value="KAJ6761534.1"/>
    <property type="molecule type" value="Genomic_DNA"/>
</dbReference>
<reference evidence="5" key="2">
    <citation type="journal article" date="2023" name="Int. J. Mol. Sci.">
        <title>De Novo Assembly and Annotation of 11 Diverse Shrub Willow (Salix) Genomes Reveals Novel Gene Organization in Sex-Linked Regions.</title>
        <authorList>
            <person name="Hyden B."/>
            <person name="Feng K."/>
            <person name="Yates T.B."/>
            <person name="Jawdy S."/>
            <person name="Cereghino C."/>
            <person name="Smart L.B."/>
            <person name="Muchero W."/>
        </authorList>
    </citation>
    <scope>NUCLEOTIDE SEQUENCE</scope>
    <source>
        <tissue evidence="5">Shoot tip</tissue>
    </source>
</reference>
<organism evidence="5 6">
    <name type="scientific">Salix koriyanagi</name>
    <dbReference type="NCBI Taxonomy" id="2511006"/>
    <lineage>
        <taxon>Eukaryota</taxon>
        <taxon>Viridiplantae</taxon>
        <taxon>Streptophyta</taxon>
        <taxon>Embryophyta</taxon>
        <taxon>Tracheophyta</taxon>
        <taxon>Spermatophyta</taxon>
        <taxon>Magnoliopsida</taxon>
        <taxon>eudicotyledons</taxon>
        <taxon>Gunneridae</taxon>
        <taxon>Pentapetalae</taxon>
        <taxon>rosids</taxon>
        <taxon>fabids</taxon>
        <taxon>Malpighiales</taxon>
        <taxon>Salicaceae</taxon>
        <taxon>Saliceae</taxon>
        <taxon>Salix</taxon>
    </lineage>
</organism>
<comment type="caution">
    <text evidence="5">The sequence shown here is derived from an EMBL/GenBank/DDBJ whole genome shotgun (WGS) entry which is preliminary data.</text>
</comment>
<evidence type="ECO:0000313" key="6">
    <source>
        <dbReference type="Proteomes" id="UP001151752"/>
    </source>
</evidence>
<dbReference type="GO" id="GO:0003713">
    <property type="term" value="F:transcription coactivator activity"/>
    <property type="evidence" value="ECO:0007669"/>
    <property type="project" value="InterPro"/>
</dbReference>
<gene>
    <name evidence="5" type="ORF">OIU74_024229</name>
</gene>
<evidence type="ECO:0000313" key="5">
    <source>
        <dbReference type="EMBL" id="KAJ6761534.1"/>
    </source>
</evidence>
<dbReference type="Proteomes" id="UP001151752">
    <property type="component" value="Chromosome 19"/>
</dbReference>
<evidence type="ECO:0000256" key="4">
    <source>
        <dbReference type="SAM" id="Phobius"/>
    </source>
</evidence>
<dbReference type="PRINTS" id="PR02028">
    <property type="entry name" value="CMYCBINDINGP"/>
</dbReference>
<sequence>MMRYKEEKEAKKEAFRKYLESGGVLDALTKVLVSLYEQNDKPSSAIEFIQQKLGGPSLSEYEKLQAEMSELQNKYADLLGDPSRNLQRVGGTQELPKCCIYYRDHKQGGTEGQALNILRKTWSTTMPNKHLFGQYHVIMRNQLYNVPNLLYPWNVVYSRIFFAYIMLLVNFFENTF</sequence>
<evidence type="ECO:0000256" key="1">
    <source>
        <dbReference type="ARBA" id="ARBA00004123"/>
    </source>
</evidence>
<evidence type="ECO:0000256" key="2">
    <source>
        <dbReference type="ARBA" id="ARBA00009389"/>
    </source>
</evidence>
<feature type="transmembrane region" description="Helical" evidence="4">
    <location>
        <begin position="149"/>
        <end position="172"/>
    </location>
</feature>
<dbReference type="InterPro" id="IPR026060">
    <property type="entry name" value="AMY1"/>
</dbReference>
<dbReference type="AlphaFoldDB" id="A0A9Q1A8A4"/>
<comment type="subcellular location">
    <subcellularLocation>
        <location evidence="1">Nucleus</location>
    </subcellularLocation>
</comment>
<keyword evidence="3" id="KW-0539">Nucleus</keyword>
<keyword evidence="4" id="KW-0472">Membrane</keyword>
<dbReference type="PANTHER" id="PTHR13168">
    <property type="entry name" value="ASSOCIATE OF C-MYC AMY-1"/>
    <property type="match status" value="1"/>
</dbReference>
<dbReference type="PANTHER" id="PTHR13168:SF0">
    <property type="entry name" value="C-MYC-BINDING PROTEIN"/>
    <property type="match status" value="1"/>
</dbReference>